<dbReference type="EMBL" id="CAAHFG010000003">
    <property type="protein sequence ID" value="VGO15743.1"/>
    <property type="molecule type" value="Genomic_DNA"/>
</dbReference>
<name>A0A6C2U767_PONDE</name>
<evidence type="ECO:0000313" key="2">
    <source>
        <dbReference type="Proteomes" id="UP000366872"/>
    </source>
</evidence>
<evidence type="ECO:0000313" key="1">
    <source>
        <dbReference type="EMBL" id="VGO15743.1"/>
    </source>
</evidence>
<dbReference type="PIRSF" id="PIRSF039032">
    <property type="entry name" value="HigB-2"/>
    <property type="match status" value="1"/>
</dbReference>
<accession>A0A6C2U767</accession>
<protein>
    <submittedName>
        <fullName evidence="1">Toxin HigB-2</fullName>
    </submittedName>
</protein>
<dbReference type="InterPro" id="IPR009387">
    <property type="entry name" value="HigB-2"/>
</dbReference>
<organism evidence="1 2">
    <name type="scientific">Pontiella desulfatans</name>
    <dbReference type="NCBI Taxonomy" id="2750659"/>
    <lineage>
        <taxon>Bacteria</taxon>
        <taxon>Pseudomonadati</taxon>
        <taxon>Kiritimatiellota</taxon>
        <taxon>Kiritimatiellia</taxon>
        <taxon>Kiritimatiellales</taxon>
        <taxon>Pontiellaceae</taxon>
        <taxon>Pontiella</taxon>
    </lineage>
</organism>
<dbReference type="Proteomes" id="UP000366872">
    <property type="component" value="Unassembled WGS sequence"/>
</dbReference>
<sequence>MTIALRTFQAELARNPEKGPVLEGTGGLRKVRWKLPGKGKSGGIRIIYLHLKLRGRIYLVFVFAKDESDNLTASQKAELKKLVEAIKKEFRK</sequence>
<dbReference type="AlphaFoldDB" id="A0A6C2U767"/>
<dbReference type="RefSeq" id="WP_168442486.1">
    <property type="nucleotide sequence ID" value="NZ_CAAHFG010000003.1"/>
</dbReference>
<proteinExistence type="predicted"/>
<dbReference type="Pfam" id="PF06296">
    <property type="entry name" value="RelE"/>
    <property type="match status" value="1"/>
</dbReference>
<gene>
    <name evidence="1" type="primary">higB-2</name>
    <name evidence="1" type="ORF">PDESU_04328</name>
</gene>
<keyword evidence="2" id="KW-1185">Reference proteome</keyword>
<reference evidence="1 2" key="1">
    <citation type="submission" date="2019-04" db="EMBL/GenBank/DDBJ databases">
        <authorList>
            <person name="Van Vliet M D."/>
        </authorList>
    </citation>
    <scope>NUCLEOTIDE SEQUENCE [LARGE SCALE GENOMIC DNA]</scope>
    <source>
        <strain evidence="1 2">F1</strain>
    </source>
</reference>